<dbReference type="InterPro" id="IPR001789">
    <property type="entry name" value="Sig_transdc_resp-reg_receiver"/>
</dbReference>
<gene>
    <name evidence="3" type="ORF">CWC19_07915</name>
    <name evidence="4" type="ORF">CWC20_02860</name>
</gene>
<comment type="caution">
    <text evidence="3">The sequence shown here is derived from an EMBL/GenBank/DDBJ whole genome shotgun (WGS) entry which is preliminary data.</text>
</comment>
<reference evidence="6" key="2">
    <citation type="submission" date="2019-06" db="EMBL/GenBank/DDBJ databases">
        <title>Co-occurence of chitin degradation, pigmentation and bioactivity in marine Pseudoalteromonas.</title>
        <authorList>
            <person name="Sonnenschein E.C."/>
            <person name="Bech P.K."/>
        </authorList>
    </citation>
    <scope>NUCLEOTIDE SEQUENCE [LARGE SCALE GENOMIC DNA]</scope>
    <source>
        <strain evidence="6">S3790</strain>
    </source>
</reference>
<accession>A0A5S3VAP6</accession>
<dbReference type="EMBL" id="PNBX01000029">
    <property type="protein sequence ID" value="TMO68832.1"/>
    <property type="molecule type" value="Genomic_DNA"/>
</dbReference>
<dbReference type="GO" id="GO:0000160">
    <property type="term" value="P:phosphorelay signal transduction system"/>
    <property type="evidence" value="ECO:0007669"/>
    <property type="project" value="InterPro"/>
</dbReference>
<evidence type="ECO:0000313" key="5">
    <source>
        <dbReference type="Proteomes" id="UP000307164"/>
    </source>
</evidence>
<protein>
    <submittedName>
        <fullName evidence="3">Two-component system response regulator</fullName>
    </submittedName>
</protein>
<evidence type="ECO:0000313" key="3">
    <source>
        <dbReference type="EMBL" id="TMO68832.1"/>
    </source>
</evidence>
<dbReference type="PROSITE" id="PS50110">
    <property type="entry name" value="RESPONSE_REGULATORY"/>
    <property type="match status" value="1"/>
</dbReference>
<organism evidence="3 6">
    <name type="scientific">Pseudoalteromonas aurantia</name>
    <dbReference type="NCBI Taxonomy" id="43654"/>
    <lineage>
        <taxon>Bacteria</taxon>
        <taxon>Pseudomonadati</taxon>
        <taxon>Pseudomonadota</taxon>
        <taxon>Gammaproteobacteria</taxon>
        <taxon>Alteromonadales</taxon>
        <taxon>Pseudoalteromonadaceae</taxon>
        <taxon>Pseudoalteromonas</taxon>
    </lineage>
</organism>
<dbReference type="RefSeq" id="WP_138591370.1">
    <property type="nucleotide sequence ID" value="NZ_PNBW01000017.1"/>
</dbReference>
<sequence>MKVLVVDDMPLMRHVLINMLRKLKYTDITEATDGMQAVSYLKKQKYDLLVTDLNMPKMDGTMLIDRVKHELACHKMAILVVTCEDNRHTLLKLISARVDGIIVKPFCLKTLEKQLQCIATKRGKQSLKSQVL</sequence>
<dbReference type="Proteomes" id="UP000307164">
    <property type="component" value="Unassembled WGS sequence"/>
</dbReference>
<dbReference type="InterPro" id="IPR052048">
    <property type="entry name" value="ST_Response_Regulator"/>
</dbReference>
<dbReference type="PANTHER" id="PTHR43228">
    <property type="entry name" value="TWO-COMPONENT RESPONSE REGULATOR"/>
    <property type="match status" value="1"/>
</dbReference>
<keyword evidence="5" id="KW-1185">Reference proteome</keyword>
<feature type="domain" description="Response regulatory" evidence="2">
    <location>
        <begin position="2"/>
        <end position="119"/>
    </location>
</feature>
<keyword evidence="1" id="KW-0597">Phosphoprotein</keyword>
<dbReference type="SUPFAM" id="SSF52172">
    <property type="entry name" value="CheY-like"/>
    <property type="match status" value="1"/>
</dbReference>
<evidence type="ECO:0000259" key="2">
    <source>
        <dbReference type="PROSITE" id="PS50110"/>
    </source>
</evidence>
<reference evidence="3" key="3">
    <citation type="submission" date="2019-09" db="EMBL/GenBank/DDBJ databases">
        <title>Co-occurence of chitin degradation, pigmentation and bioactivity in marine Pseudoalteromonas.</title>
        <authorList>
            <person name="Sonnenschein E.C."/>
            <person name="Bech P.K."/>
        </authorList>
    </citation>
    <scope>NUCLEOTIDE SEQUENCE</scope>
    <source>
        <strain evidence="3">S3790</strain>
        <strain evidence="4 5">S3895</strain>
    </source>
</reference>
<evidence type="ECO:0000313" key="6">
    <source>
        <dbReference type="Proteomes" id="UP000307217"/>
    </source>
</evidence>
<evidence type="ECO:0000256" key="1">
    <source>
        <dbReference type="PROSITE-ProRule" id="PRU00169"/>
    </source>
</evidence>
<dbReference type="OrthoDB" id="9800897at2"/>
<evidence type="ECO:0000313" key="4">
    <source>
        <dbReference type="EMBL" id="TMO78099.1"/>
    </source>
</evidence>
<dbReference type="EMBL" id="PNBW01000017">
    <property type="protein sequence ID" value="TMO78099.1"/>
    <property type="molecule type" value="Genomic_DNA"/>
</dbReference>
<name>A0A5S3VAP6_9GAMM</name>
<dbReference type="Proteomes" id="UP000307217">
    <property type="component" value="Unassembled WGS sequence"/>
</dbReference>
<dbReference type="PANTHER" id="PTHR43228:SF1">
    <property type="entry name" value="TWO-COMPONENT RESPONSE REGULATOR ARR22"/>
    <property type="match status" value="1"/>
</dbReference>
<dbReference type="AlphaFoldDB" id="A0A5S3VAP6"/>
<dbReference type="Gene3D" id="3.40.50.2300">
    <property type="match status" value="1"/>
</dbReference>
<dbReference type="InterPro" id="IPR011006">
    <property type="entry name" value="CheY-like_superfamily"/>
</dbReference>
<dbReference type="Pfam" id="PF00072">
    <property type="entry name" value="Response_reg"/>
    <property type="match status" value="1"/>
</dbReference>
<feature type="modified residue" description="4-aspartylphosphate" evidence="1">
    <location>
        <position position="52"/>
    </location>
</feature>
<dbReference type="SMART" id="SM00448">
    <property type="entry name" value="REC"/>
    <property type="match status" value="1"/>
</dbReference>
<reference evidence="3 6" key="1">
    <citation type="submission" date="2018-01" db="EMBL/GenBank/DDBJ databases">
        <authorList>
            <person name="Paulsen S."/>
            <person name="Gram L.K."/>
        </authorList>
    </citation>
    <scope>NUCLEOTIDE SEQUENCE [LARGE SCALE GENOMIC DNA]</scope>
    <source>
        <strain evidence="3 6">S3790</strain>
        <strain evidence="4">S3895</strain>
    </source>
</reference>
<proteinExistence type="predicted"/>